<dbReference type="VEuPathDB" id="FungiDB:PADG_11678"/>
<dbReference type="VEuPathDB" id="FungiDB:PABG_11326"/>
<evidence type="ECO:0000313" key="1">
    <source>
        <dbReference type="EMBL" id="ODH13035.1"/>
    </source>
</evidence>
<organism evidence="1 2">
    <name type="scientific">Paracoccidioides brasiliensis</name>
    <dbReference type="NCBI Taxonomy" id="121759"/>
    <lineage>
        <taxon>Eukaryota</taxon>
        <taxon>Fungi</taxon>
        <taxon>Dikarya</taxon>
        <taxon>Ascomycota</taxon>
        <taxon>Pezizomycotina</taxon>
        <taxon>Eurotiomycetes</taxon>
        <taxon>Eurotiomycetidae</taxon>
        <taxon>Onygenales</taxon>
        <taxon>Ajellomycetaceae</taxon>
        <taxon>Paracoccidioides</taxon>
    </lineage>
</organism>
<reference evidence="1 2" key="1">
    <citation type="submission" date="2016-06" db="EMBL/GenBank/DDBJ databases">
        <authorList>
            <person name="Kjaerup R.B."/>
            <person name="Dalgaard T.S."/>
            <person name="Juul-Madsen H.R."/>
        </authorList>
    </citation>
    <scope>NUCLEOTIDE SEQUENCE [LARGE SCALE GENOMIC DNA]</scope>
    <source>
        <strain evidence="1 2">Pb300</strain>
    </source>
</reference>
<proteinExistence type="predicted"/>
<accession>A0A1D2J444</accession>
<comment type="caution">
    <text evidence="1">The sequence shown here is derived from an EMBL/GenBank/DDBJ whole genome shotgun (WGS) entry which is preliminary data.</text>
</comment>
<name>A0A1D2J444_PARBR</name>
<protein>
    <submittedName>
        <fullName evidence="1">Uncharacterized protein</fullName>
    </submittedName>
</protein>
<dbReference type="AlphaFoldDB" id="A0A1D2J444"/>
<dbReference type="EMBL" id="LZYO01000613">
    <property type="protein sequence ID" value="ODH13035.1"/>
    <property type="molecule type" value="Genomic_DNA"/>
</dbReference>
<gene>
    <name evidence="1" type="ORF">ACO22_07665</name>
</gene>
<evidence type="ECO:0000313" key="2">
    <source>
        <dbReference type="Proteomes" id="UP000242814"/>
    </source>
</evidence>
<sequence length="93" mass="10026">MVQSETCAWAGPWLVLNLPSPTDPFRALTLGFVRGFTRGGEGKIARGQKQDPRVSASGGWWLGLNTLNSSPPFIKRISQVFPPCRVAGEGEAV</sequence>
<dbReference type="Proteomes" id="UP000242814">
    <property type="component" value="Unassembled WGS sequence"/>
</dbReference>